<feature type="region of interest" description="Disordered" evidence="3">
    <location>
        <begin position="1"/>
        <end position="40"/>
    </location>
</feature>
<dbReference type="SUPFAM" id="SSF51161">
    <property type="entry name" value="Trimeric LpxA-like enzymes"/>
    <property type="match status" value="1"/>
</dbReference>
<keyword evidence="4" id="KW-1133">Transmembrane helix</keyword>
<organism evidence="5 6">
    <name type="scientific">Spirosoma validum</name>
    <dbReference type="NCBI Taxonomy" id="2771355"/>
    <lineage>
        <taxon>Bacteria</taxon>
        <taxon>Pseudomonadati</taxon>
        <taxon>Bacteroidota</taxon>
        <taxon>Cytophagia</taxon>
        <taxon>Cytophagales</taxon>
        <taxon>Cytophagaceae</taxon>
        <taxon>Spirosoma</taxon>
    </lineage>
</organism>
<proteinExistence type="inferred from homology"/>
<sequence length="222" mass="24703">MAKTLEQSDRNRLVNPESVTPLHEQAPLNTEPSASMSQPNGKTDLSQFNNSWYNPGPRWKVLLWFLVNAFFLNTYLPIPVSLKVAVLRLFGAKIGENVMIKPAVNIKFPWLLRVGNYVWIGEQVWIDNFSEIVIGDHACLSQGAMLLTGNHNYSLPTFDLMPSPITLAEGVWIGAKSVVCPGVRCESHAVLAVNSVATRSLEAYGIYQGNPAVWVRQRKIKA</sequence>
<dbReference type="PANTHER" id="PTHR23416:SF23">
    <property type="entry name" value="ACETYLTRANSFERASE C18B11.09C-RELATED"/>
    <property type="match status" value="1"/>
</dbReference>
<comment type="similarity">
    <text evidence="1">Belongs to the transferase hexapeptide repeat family.</text>
</comment>
<evidence type="ECO:0000256" key="3">
    <source>
        <dbReference type="SAM" id="MobiDB-lite"/>
    </source>
</evidence>
<evidence type="ECO:0000256" key="4">
    <source>
        <dbReference type="SAM" id="Phobius"/>
    </source>
</evidence>
<dbReference type="GO" id="GO:0008374">
    <property type="term" value="F:O-acyltransferase activity"/>
    <property type="evidence" value="ECO:0007669"/>
    <property type="project" value="TreeGrafter"/>
</dbReference>
<keyword evidence="4" id="KW-0472">Membrane</keyword>
<dbReference type="GO" id="GO:0005829">
    <property type="term" value="C:cytosol"/>
    <property type="evidence" value="ECO:0007669"/>
    <property type="project" value="TreeGrafter"/>
</dbReference>
<keyword evidence="4" id="KW-0812">Transmembrane</keyword>
<evidence type="ECO:0000313" key="5">
    <source>
        <dbReference type="EMBL" id="MBD2755339.1"/>
    </source>
</evidence>
<dbReference type="AlphaFoldDB" id="A0A927B4P8"/>
<keyword evidence="6" id="KW-1185">Reference proteome</keyword>
<feature type="transmembrane region" description="Helical" evidence="4">
    <location>
        <begin position="61"/>
        <end position="78"/>
    </location>
</feature>
<reference evidence="5" key="1">
    <citation type="submission" date="2020-09" db="EMBL/GenBank/DDBJ databases">
        <authorList>
            <person name="Kim M.K."/>
        </authorList>
    </citation>
    <scope>NUCLEOTIDE SEQUENCE</scope>
    <source>
        <strain evidence="5">BT704</strain>
    </source>
</reference>
<dbReference type="PANTHER" id="PTHR23416">
    <property type="entry name" value="SIALIC ACID SYNTHASE-RELATED"/>
    <property type="match status" value="1"/>
</dbReference>
<protein>
    <submittedName>
        <fullName evidence="5">Colanic acid biosynthesis acetyltransferase WcaF</fullName>
    </submittedName>
</protein>
<name>A0A927B4P8_9BACT</name>
<dbReference type="CDD" id="cd05825">
    <property type="entry name" value="LbH_wcaF_like"/>
    <property type="match status" value="1"/>
</dbReference>
<dbReference type="NCBIfam" id="NF007797">
    <property type="entry name" value="PRK10502.1"/>
    <property type="match status" value="1"/>
</dbReference>
<dbReference type="Proteomes" id="UP000653797">
    <property type="component" value="Unassembled WGS sequence"/>
</dbReference>
<feature type="compositionally biased region" description="Polar residues" evidence="3">
    <location>
        <begin position="27"/>
        <end position="40"/>
    </location>
</feature>
<comment type="caution">
    <text evidence="5">The sequence shown here is derived from an EMBL/GenBank/DDBJ whole genome shotgun (WGS) entry which is preliminary data.</text>
</comment>
<dbReference type="InterPro" id="IPR051159">
    <property type="entry name" value="Hexapeptide_acetyltransf"/>
</dbReference>
<gene>
    <name evidence="5" type="primary">wcaF</name>
    <name evidence="5" type="ORF">IC230_20730</name>
</gene>
<dbReference type="EMBL" id="JACXAA010000008">
    <property type="protein sequence ID" value="MBD2755339.1"/>
    <property type="molecule type" value="Genomic_DNA"/>
</dbReference>
<evidence type="ECO:0000256" key="2">
    <source>
        <dbReference type="ARBA" id="ARBA00022679"/>
    </source>
</evidence>
<evidence type="ECO:0000256" key="1">
    <source>
        <dbReference type="ARBA" id="ARBA00007274"/>
    </source>
</evidence>
<evidence type="ECO:0000313" key="6">
    <source>
        <dbReference type="Proteomes" id="UP000653797"/>
    </source>
</evidence>
<dbReference type="InterPro" id="IPR011004">
    <property type="entry name" value="Trimer_LpxA-like_sf"/>
</dbReference>
<keyword evidence="2" id="KW-0808">Transferase</keyword>
<feature type="compositionally biased region" description="Basic and acidic residues" evidence="3">
    <location>
        <begin position="1"/>
        <end position="12"/>
    </location>
</feature>
<accession>A0A927B4P8</accession>
<dbReference type="Gene3D" id="2.160.10.10">
    <property type="entry name" value="Hexapeptide repeat proteins"/>
    <property type="match status" value="1"/>
</dbReference>